<dbReference type="GO" id="GO:0005681">
    <property type="term" value="C:spliceosomal complex"/>
    <property type="evidence" value="ECO:0007669"/>
    <property type="project" value="UniProtKB-KW"/>
</dbReference>
<comment type="caution">
    <text evidence="11">The sequence shown here is derived from an EMBL/GenBank/DDBJ whole genome shotgun (WGS) entry which is preliminary data.</text>
</comment>
<keyword evidence="2" id="KW-0507">mRNA processing</keyword>
<comment type="catalytic activity">
    <reaction evidence="7">
        <text>ATP + H2O = ADP + phosphate + H(+)</text>
        <dbReference type="Rhea" id="RHEA:13065"/>
        <dbReference type="ChEBI" id="CHEBI:15377"/>
        <dbReference type="ChEBI" id="CHEBI:15378"/>
        <dbReference type="ChEBI" id="CHEBI:30616"/>
        <dbReference type="ChEBI" id="CHEBI:43474"/>
        <dbReference type="ChEBI" id="CHEBI:456216"/>
        <dbReference type="EC" id="3.6.4.12"/>
    </reaction>
    <physiologicalReaction direction="left-to-right" evidence="7">
        <dbReference type="Rhea" id="RHEA:13066"/>
    </physiologicalReaction>
</comment>
<evidence type="ECO:0000256" key="1">
    <source>
        <dbReference type="ARBA" id="ARBA00007913"/>
    </source>
</evidence>
<proteinExistence type="inferred from homology"/>
<dbReference type="Pfam" id="PF13087">
    <property type="entry name" value="AAA_12"/>
    <property type="match status" value="1"/>
</dbReference>
<dbReference type="Gene3D" id="3.40.50.300">
    <property type="entry name" value="P-loop containing nucleotide triphosphate hydrolases"/>
    <property type="match status" value="2"/>
</dbReference>
<feature type="domain" description="AAA+ ATPase" evidence="9">
    <location>
        <begin position="527"/>
        <end position="742"/>
    </location>
</feature>
<keyword evidence="5" id="KW-0347">Helicase</keyword>
<reference evidence="11" key="1">
    <citation type="submission" date="2019-05" db="EMBL/GenBank/DDBJ databases">
        <title>The de novo reference genome and transcriptome assemblies of the wild tomato species Solanum chilense.</title>
        <authorList>
            <person name="Stam R."/>
            <person name="Nosenko T."/>
            <person name="Hoerger A.C."/>
            <person name="Stephan W."/>
            <person name="Seidel M.A."/>
            <person name="Kuhn J.M.M."/>
            <person name="Haberer G."/>
            <person name="Tellier A."/>
        </authorList>
    </citation>
    <scope>NUCLEOTIDE SEQUENCE</scope>
    <source>
        <tissue evidence="11">Mature leaves</tissue>
    </source>
</reference>
<dbReference type="GO" id="GO:0043139">
    <property type="term" value="F:5'-3' DNA helicase activity"/>
    <property type="evidence" value="ECO:0007669"/>
    <property type="project" value="TreeGrafter"/>
</dbReference>
<evidence type="ECO:0000256" key="2">
    <source>
        <dbReference type="ARBA" id="ARBA00022728"/>
    </source>
</evidence>
<keyword evidence="2" id="KW-0508">mRNA splicing</keyword>
<feature type="domain" description="Helicase ATP-binding" evidence="10">
    <location>
        <begin position="508"/>
        <end position="753"/>
    </location>
</feature>
<dbReference type="InterPro" id="IPR041679">
    <property type="entry name" value="DNA2/NAM7-like_C"/>
</dbReference>
<dbReference type="SMART" id="SM00382">
    <property type="entry name" value="AAA"/>
    <property type="match status" value="1"/>
</dbReference>
<protein>
    <recommendedName>
        <fullName evidence="12">Helicase ATP-binding domain-containing protein</fullName>
    </recommendedName>
</protein>
<evidence type="ECO:0000256" key="5">
    <source>
        <dbReference type="ARBA" id="ARBA00022806"/>
    </source>
</evidence>
<dbReference type="SUPFAM" id="SSF52540">
    <property type="entry name" value="P-loop containing nucleoside triphosphate hydrolases"/>
    <property type="match status" value="1"/>
</dbReference>
<dbReference type="InterPro" id="IPR041677">
    <property type="entry name" value="DNA2/NAM7_AAA_11"/>
</dbReference>
<evidence type="ECO:0008006" key="12">
    <source>
        <dbReference type="Google" id="ProtNLM"/>
    </source>
</evidence>
<dbReference type="AlphaFoldDB" id="A0A6N2AQR0"/>
<evidence type="ECO:0000259" key="10">
    <source>
        <dbReference type="SMART" id="SM00487"/>
    </source>
</evidence>
<dbReference type="Gene3D" id="2.40.30.270">
    <property type="match status" value="1"/>
</dbReference>
<name>A0A6N2AQR0_SOLCI</name>
<dbReference type="PANTHER" id="PTHR43788">
    <property type="entry name" value="DNA2/NAM7 HELICASE FAMILY MEMBER"/>
    <property type="match status" value="1"/>
</dbReference>
<dbReference type="EMBL" id="RXGB01010192">
    <property type="protein sequence ID" value="TMW83980.1"/>
    <property type="molecule type" value="Genomic_DNA"/>
</dbReference>
<evidence type="ECO:0000259" key="9">
    <source>
        <dbReference type="SMART" id="SM00382"/>
    </source>
</evidence>
<dbReference type="GO" id="GO:0016787">
    <property type="term" value="F:hydrolase activity"/>
    <property type="evidence" value="ECO:0007669"/>
    <property type="project" value="UniProtKB-KW"/>
</dbReference>
<dbReference type="CDD" id="cd18808">
    <property type="entry name" value="SF1_C_Upf1"/>
    <property type="match status" value="1"/>
</dbReference>
<dbReference type="Pfam" id="PF13086">
    <property type="entry name" value="AAA_11"/>
    <property type="match status" value="1"/>
</dbReference>
<dbReference type="GO" id="GO:0005524">
    <property type="term" value="F:ATP binding"/>
    <property type="evidence" value="ECO:0007669"/>
    <property type="project" value="UniProtKB-KW"/>
</dbReference>
<dbReference type="PANTHER" id="PTHR43788:SF3">
    <property type="entry name" value="P-LOOP CONTAINING NUCLEOSIDE TRIPHOSPHATE HYDROLASES SUPERFAMILY PROTEIN"/>
    <property type="match status" value="1"/>
</dbReference>
<evidence type="ECO:0000256" key="4">
    <source>
        <dbReference type="ARBA" id="ARBA00022801"/>
    </source>
</evidence>
<dbReference type="InterPro" id="IPR014001">
    <property type="entry name" value="Helicase_ATP-bd"/>
</dbReference>
<evidence type="ECO:0000256" key="3">
    <source>
        <dbReference type="ARBA" id="ARBA00022741"/>
    </source>
</evidence>
<keyword evidence="3" id="KW-0547">Nucleotide-binding</keyword>
<evidence type="ECO:0000256" key="6">
    <source>
        <dbReference type="ARBA" id="ARBA00022840"/>
    </source>
</evidence>
<evidence type="ECO:0000256" key="8">
    <source>
        <dbReference type="SAM" id="MobiDB-lite"/>
    </source>
</evidence>
<dbReference type="InterPro" id="IPR047187">
    <property type="entry name" value="SF1_C_Upf1"/>
</dbReference>
<comment type="similarity">
    <text evidence="1">Belongs to the DNA2/NAM7 helicase family.</text>
</comment>
<dbReference type="InterPro" id="IPR050534">
    <property type="entry name" value="Coronavir_polyprotein_1ab"/>
</dbReference>
<dbReference type="SMART" id="SM00487">
    <property type="entry name" value="DEXDc"/>
    <property type="match status" value="1"/>
</dbReference>
<keyword evidence="6" id="KW-0067">ATP-binding</keyword>
<keyword evidence="4" id="KW-0378">Hydrolase</keyword>
<organism evidence="11">
    <name type="scientific">Solanum chilense</name>
    <name type="common">Tomato</name>
    <name type="synonym">Lycopersicon chilense</name>
    <dbReference type="NCBI Taxonomy" id="4083"/>
    <lineage>
        <taxon>Eukaryota</taxon>
        <taxon>Viridiplantae</taxon>
        <taxon>Streptophyta</taxon>
        <taxon>Embryophyta</taxon>
        <taxon>Tracheophyta</taxon>
        <taxon>Spermatophyta</taxon>
        <taxon>Magnoliopsida</taxon>
        <taxon>eudicotyledons</taxon>
        <taxon>Gunneridae</taxon>
        <taxon>Pentapetalae</taxon>
        <taxon>asterids</taxon>
        <taxon>lamiids</taxon>
        <taxon>Solanales</taxon>
        <taxon>Solanaceae</taxon>
        <taxon>Solanoideae</taxon>
        <taxon>Solaneae</taxon>
        <taxon>Solanum</taxon>
        <taxon>Solanum subgen. Lycopersicon</taxon>
    </lineage>
</organism>
<dbReference type="InterPro" id="IPR027417">
    <property type="entry name" value="P-loop_NTPase"/>
</dbReference>
<evidence type="ECO:0000313" key="11">
    <source>
        <dbReference type="EMBL" id="TMW83980.1"/>
    </source>
</evidence>
<evidence type="ECO:0000256" key="7">
    <source>
        <dbReference type="ARBA" id="ARBA00048432"/>
    </source>
</evidence>
<gene>
    <name evidence="11" type="ORF">EJD97_000305</name>
</gene>
<dbReference type="CDD" id="cd18044">
    <property type="entry name" value="DEXXQc_SMUBP2"/>
    <property type="match status" value="1"/>
</dbReference>
<sequence>MQVKLLKMEASCNFCSSIYTLAPSCLSLRFRQKRSNLSSFIAKNRTFLDSISIRATASSSSGGGIKAVTTRRRKPKNGGTNGGSGKNAKVSEIPAVSTKGSSGKVVDKVQVKRKKQQEECFQDDGPVNVRALHQNGDPLGRKDLGKCVVRWLSQGMRAMALDFVTAEMQGEFAELKQRMEPGLTFVIQAQPYINAVPMPLGLEAICLKACTHYPTLFDNFQRELREVLQDLQSKSSVQDWRETESWKLLKDLASSAQHKAIARKESQPKSVPGVMGMDLEKAKAIQSRIDDFANRMSDLLHIERDAELEFTQEELNAVPAPDVTSEAQKPLEFLVSHAQPEQELCDTICNLTAVSTSIGLGGMHLVLFKLEGNHRLPPTNLSPGDMVCVRICDSRGAGATSCMQGFVHNLGEDERSISLALESLQGDTTFSKLFGKNVRIDRIQGLADALTYERNCEALMMLQKKGFRKKNPSVAVVATLFGDKEDHKWLEENDMADWAEVELPDSTNRKSFDASQRKAIASGLNKNRPIMIIQGPPGTGKTGLLKELISLAVKQGERVLVTAPTNAAVDNMVEKLSDIGINIVRVGNPARISPDVASKSLAEIVNNRLSDFRAEIERKKSDLRRDLRYCLKDDSLAAGIRQLLKQLGKSIKKKEKETVKEILTTAHVVLATNIGAADPLIRRLDAFDLVIIDEAAQAIEPSSWIPILLGKRCILAGDQFQLAPVILSRKALEGGLGVSLLERAATLHDGMLSTKLTTQYRMNDAIASWASKEMYDGSLTSSPTVASHLLVDSPFVKPTWITQCPLLLLDTRMPYGSLSVGCEEHLDPAGTGSFFNEGEAEIVIQHIFSLIYAGVPPAAIAVQSPYVAQVQLLRDRIDEIPMATGVDVATIDSFQGREADAVIISMVRSNNLGAVGFLGDNRRMNVAITRARKHVAVVCDSSTICHNTYLARLLRHIRYVGKVKHVEPGSFWEFGLGMDPMLPTTS</sequence>
<feature type="region of interest" description="Disordered" evidence="8">
    <location>
        <begin position="57"/>
        <end position="108"/>
    </location>
</feature>
<dbReference type="FunFam" id="3.40.50.300:FF:001868">
    <property type="entry name" value="DNA helicase A"/>
    <property type="match status" value="1"/>
</dbReference>
<keyword evidence="2" id="KW-0747">Spliceosome</keyword>
<accession>A0A6N2AQR0</accession>
<dbReference type="InterPro" id="IPR003593">
    <property type="entry name" value="AAA+_ATPase"/>
</dbReference>